<sequence length="219" mass="24793">PLKKGECEGIRWCGKDEATMPRPKPVVDEDMKRLTREQLQVELDTGRMKGFSKEALSKDDSRQVLALTRLGPIWKNAQHDRVRLISNFRESGVNTRIKERMKTTIALPSLTHVRRMLMDDETPLQPYIGEYDIKGAYRSISVADRERGFLALVPPEGCIELEGSTNHGGSRAQVILWENNLPFGLVSSGSIFQRTNACVHRVQKRLLGLIANRNQSVLK</sequence>
<feature type="non-terminal residue" evidence="1">
    <location>
        <position position="1"/>
    </location>
</feature>
<protein>
    <recommendedName>
        <fullName evidence="3">Reverse transcriptase domain-containing protein</fullName>
    </recommendedName>
</protein>
<comment type="caution">
    <text evidence="1">The sequence shown here is derived from an EMBL/GenBank/DDBJ whole genome shotgun (WGS) entry which is preliminary data.</text>
</comment>
<evidence type="ECO:0000313" key="1">
    <source>
        <dbReference type="EMBL" id="KAF4647321.1"/>
    </source>
</evidence>
<dbReference type="AlphaFoldDB" id="A0A7J6KL67"/>
<feature type="non-terminal residue" evidence="1">
    <location>
        <position position="219"/>
    </location>
</feature>
<evidence type="ECO:0000313" key="2">
    <source>
        <dbReference type="Proteomes" id="UP000591131"/>
    </source>
</evidence>
<accession>A0A7J6KL67</accession>
<gene>
    <name evidence="1" type="ORF">FOL47_004743</name>
</gene>
<keyword evidence="2" id="KW-1185">Reference proteome</keyword>
<evidence type="ECO:0008006" key="3">
    <source>
        <dbReference type="Google" id="ProtNLM"/>
    </source>
</evidence>
<proteinExistence type="predicted"/>
<dbReference type="EMBL" id="JAAPAO010002695">
    <property type="protein sequence ID" value="KAF4647321.1"/>
    <property type="molecule type" value="Genomic_DNA"/>
</dbReference>
<name>A0A7J6KL67_PERCH</name>
<dbReference type="Proteomes" id="UP000591131">
    <property type="component" value="Unassembled WGS sequence"/>
</dbReference>
<organism evidence="1 2">
    <name type="scientific">Perkinsus chesapeaki</name>
    <name type="common">Clam parasite</name>
    <name type="synonym">Perkinsus andrewsi</name>
    <dbReference type="NCBI Taxonomy" id="330153"/>
    <lineage>
        <taxon>Eukaryota</taxon>
        <taxon>Sar</taxon>
        <taxon>Alveolata</taxon>
        <taxon>Perkinsozoa</taxon>
        <taxon>Perkinsea</taxon>
        <taxon>Perkinsida</taxon>
        <taxon>Perkinsidae</taxon>
        <taxon>Perkinsus</taxon>
    </lineage>
</organism>
<reference evidence="1 2" key="1">
    <citation type="submission" date="2020-04" db="EMBL/GenBank/DDBJ databases">
        <title>Perkinsus chesapeaki whole genome sequence.</title>
        <authorList>
            <person name="Bogema D.R."/>
        </authorList>
    </citation>
    <scope>NUCLEOTIDE SEQUENCE [LARGE SCALE GENOMIC DNA]</scope>
    <source>
        <strain evidence="1">ATCC PRA-425</strain>
    </source>
</reference>